<protein>
    <submittedName>
        <fullName evidence="1">Uncharacterized protein</fullName>
    </submittedName>
</protein>
<proteinExistence type="predicted"/>
<reference evidence="1" key="1">
    <citation type="journal article" date="2014" name="Int. J. Syst. Evol. Microbiol.">
        <title>Complete genome sequence of Corynebacterium casei LMG S-19264T (=DSM 44701T), isolated from a smear-ripened cheese.</title>
        <authorList>
            <consortium name="US DOE Joint Genome Institute (JGI-PGF)"/>
            <person name="Walter F."/>
            <person name="Albersmeier A."/>
            <person name="Kalinowski J."/>
            <person name="Ruckert C."/>
        </authorList>
    </citation>
    <scope>NUCLEOTIDE SEQUENCE</scope>
    <source>
        <strain evidence="1">KCTC 23224</strain>
    </source>
</reference>
<dbReference type="EMBL" id="BMYF01000023">
    <property type="protein sequence ID" value="GHB49248.1"/>
    <property type="molecule type" value="Genomic_DNA"/>
</dbReference>
<keyword evidence="2" id="KW-1185">Reference proteome</keyword>
<evidence type="ECO:0000313" key="2">
    <source>
        <dbReference type="Proteomes" id="UP000642809"/>
    </source>
</evidence>
<dbReference type="Proteomes" id="UP000642809">
    <property type="component" value="Unassembled WGS sequence"/>
</dbReference>
<evidence type="ECO:0000313" key="1">
    <source>
        <dbReference type="EMBL" id="GHB49248.1"/>
    </source>
</evidence>
<comment type="caution">
    <text evidence="1">The sequence shown here is derived from an EMBL/GenBank/DDBJ whole genome shotgun (WGS) entry which is preliminary data.</text>
</comment>
<sequence length="58" mass="6572">MAPITRKGEFSQKPQKALKFFGKICSHGSPEAVHRFLRLAQKVGLLEHIEIDVKDLAR</sequence>
<gene>
    <name evidence="1" type="ORF">GCM10008106_32570</name>
</gene>
<dbReference type="AlphaFoldDB" id="A0A8J3G746"/>
<name>A0A8J3G746_9BACT</name>
<reference evidence="1" key="2">
    <citation type="submission" date="2020-09" db="EMBL/GenBank/DDBJ databases">
        <authorList>
            <person name="Sun Q."/>
            <person name="Kim S."/>
        </authorList>
    </citation>
    <scope>NUCLEOTIDE SEQUENCE</scope>
    <source>
        <strain evidence="1">KCTC 23224</strain>
    </source>
</reference>
<accession>A0A8J3G746</accession>
<organism evidence="1 2">
    <name type="scientific">Mongoliitalea lutea</name>
    <dbReference type="NCBI Taxonomy" id="849756"/>
    <lineage>
        <taxon>Bacteria</taxon>
        <taxon>Pseudomonadati</taxon>
        <taxon>Bacteroidota</taxon>
        <taxon>Cytophagia</taxon>
        <taxon>Cytophagales</taxon>
        <taxon>Cyclobacteriaceae</taxon>
        <taxon>Mongoliitalea</taxon>
    </lineage>
</organism>